<name>A0AAF0BH86_9LACT</name>
<evidence type="ECO:0000256" key="1">
    <source>
        <dbReference type="SAM" id="Phobius"/>
    </source>
</evidence>
<reference evidence="2" key="1">
    <citation type="submission" date="2023-01" db="EMBL/GenBank/DDBJ databases">
        <title>Oxazolidinone resistance genes in florfenicol resistant enterococci from beef cattle and veal calves at slaughter.</title>
        <authorList>
            <person name="Biggel M."/>
        </authorList>
    </citation>
    <scope>NUCLEOTIDE SEQUENCE</scope>
    <source>
        <strain evidence="2">K79-1</strain>
    </source>
</reference>
<dbReference type="Proteomes" id="UP001179483">
    <property type="component" value="Chromosome"/>
</dbReference>
<dbReference type="RefSeq" id="WP_271735315.1">
    <property type="nucleotide sequence ID" value="NZ_CP116590.1"/>
</dbReference>
<protein>
    <submittedName>
        <fullName evidence="2">Uncharacterized protein</fullName>
    </submittedName>
</protein>
<dbReference type="AlphaFoldDB" id="A0AAF0BH86"/>
<gene>
    <name evidence="2" type="ORF">PML80_05855</name>
</gene>
<feature type="transmembrane region" description="Helical" evidence="1">
    <location>
        <begin position="20"/>
        <end position="42"/>
    </location>
</feature>
<sequence length="175" mass="20159">MIAQTIATEAANFENIDFSAWTGIIGAIVGGIIGYVSSYLLAKQERKHQNKINLLNDNLKYLSIVRLIYNLYNEYSKIDPVPIMNEQHPFILKREIRDRIDNIFPEFLFYQYKMTASLSKEDYSNLNDNHSKITNQIQYCLNVISGLSPANQEESISKLVKESMIMTSKEIQNLN</sequence>
<evidence type="ECO:0000313" key="2">
    <source>
        <dbReference type="EMBL" id="WCG37049.1"/>
    </source>
</evidence>
<proteinExistence type="predicted"/>
<keyword evidence="1" id="KW-0812">Transmembrane</keyword>
<keyword evidence="1" id="KW-1133">Transmembrane helix</keyword>
<dbReference type="EMBL" id="CP116590">
    <property type="protein sequence ID" value="WCG37049.1"/>
    <property type="molecule type" value="Genomic_DNA"/>
</dbReference>
<keyword evidence="1" id="KW-0472">Membrane</keyword>
<accession>A0AAF0BH86</accession>
<organism evidence="2 3">
    <name type="scientific">Aerococcus urinaeequi</name>
    <dbReference type="NCBI Taxonomy" id="51665"/>
    <lineage>
        <taxon>Bacteria</taxon>
        <taxon>Bacillati</taxon>
        <taxon>Bacillota</taxon>
        <taxon>Bacilli</taxon>
        <taxon>Lactobacillales</taxon>
        <taxon>Aerococcaceae</taxon>
        <taxon>Aerococcus</taxon>
    </lineage>
</organism>
<evidence type="ECO:0000313" key="3">
    <source>
        <dbReference type="Proteomes" id="UP001179483"/>
    </source>
</evidence>